<proteinExistence type="predicted"/>
<reference evidence="6 7" key="1">
    <citation type="journal article" date="2019" name="Nat. Plants">
        <title>Stout camphor tree genome fills gaps in understanding of flowering plant genome evolution.</title>
        <authorList>
            <person name="Chaw S.M."/>
            <person name="Liu Y.C."/>
            <person name="Wu Y.W."/>
            <person name="Wang H.Y."/>
            <person name="Lin C.I."/>
            <person name="Wu C.S."/>
            <person name="Ke H.M."/>
            <person name="Chang L.Y."/>
            <person name="Hsu C.Y."/>
            <person name="Yang H.T."/>
            <person name="Sudianto E."/>
            <person name="Hsu M.H."/>
            <person name="Wu K.P."/>
            <person name="Wang L.N."/>
            <person name="Leebens-Mack J.H."/>
            <person name="Tsai I.J."/>
        </authorList>
    </citation>
    <scope>NUCLEOTIDE SEQUENCE [LARGE SCALE GENOMIC DNA]</scope>
    <source>
        <strain evidence="7">cv. Chaw 1501</strain>
        <tissue evidence="6">Young leaves</tissue>
    </source>
</reference>
<dbReference type="STRING" id="337451.A0A443NF80"/>
<dbReference type="AlphaFoldDB" id="A0A443NF80"/>
<dbReference type="Proteomes" id="UP000283530">
    <property type="component" value="Unassembled WGS sequence"/>
</dbReference>
<evidence type="ECO:0000256" key="2">
    <source>
        <dbReference type="ARBA" id="ARBA00022737"/>
    </source>
</evidence>
<dbReference type="GO" id="GO:0005509">
    <property type="term" value="F:calcium ion binding"/>
    <property type="evidence" value="ECO:0007669"/>
    <property type="project" value="InterPro"/>
</dbReference>
<dbReference type="InterPro" id="IPR002048">
    <property type="entry name" value="EF_hand_dom"/>
</dbReference>
<feature type="region of interest" description="Disordered" evidence="4">
    <location>
        <begin position="1"/>
        <end position="21"/>
    </location>
</feature>
<feature type="domain" description="EF-hand" evidence="5">
    <location>
        <begin position="131"/>
        <end position="166"/>
    </location>
</feature>
<keyword evidence="7" id="KW-1185">Reference proteome</keyword>
<name>A0A443NF80_9MAGN</name>
<feature type="compositionally biased region" description="Polar residues" evidence="4">
    <location>
        <begin position="1"/>
        <end position="14"/>
    </location>
</feature>
<sequence>MSTAQNPTDSNQTLPSPPTDEIEKVFKRFDSNGDGKISSSELCDVLSALGSSPSPDDLRGMMSELDSDGDGFIDFKEFVDFHCGGSGGSGGGQDHRDGDLKEAFELYDQDRNGLISAIELHSVMKKLGEKCSLKDCSRMISSVDSDGDGNVNFEEFKKMMSKGMAN</sequence>
<dbReference type="Gene3D" id="1.10.238.10">
    <property type="entry name" value="EF-hand"/>
    <property type="match status" value="2"/>
</dbReference>
<comment type="caution">
    <text evidence="6">The sequence shown here is derived from an EMBL/GenBank/DDBJ whole genome shotgun (WGS) entry which is preliminary data.</text>
</comment>
<gene>
    <name evidence="6" type="ORF">CKAN_00562500</name>
</gene>
<feature type="domain" description="EF-hand" evidence="5">
    <location>
        <begin position="17"/>
        <end position="52"/>
    </location>
</feature>
<dbReference type="PANTHER" id="PTHR10891">
    <property type="entry name" value="EF-HAND CALCIUM-BINDING DOMAIN CONTAINING PROTEIN"/>
    <property type="match status" value="1"/>
</dbReference>
<protein>
    <submittedName>
        <fullName evidence="6">Putative calcium-binding protein CML18</fullName>
    </submittedName>
</protein>
<dbReference type="FunFam" id="1.10.238.10:FF:000001">
    <property type="entry name" value="Calmodulin 1"/>
    <property type="match status" value="1"/>
</dbReference>
<organism evidence="6 7">
    <name type="scientific">Cinnamomum micranthum f. kanehirae</name>
    <dbReference type="NCBI Taxonomy" id="337451"/>
    <lineage>
        <taxon>Eukaryota</taxon>
        <taxon>Viridiplantae</taxon>
        <taxon>Streptophyta</taxon>
        <taxon>Embryophyta</taxon>
        <taxon>Tracheophyta</taxon>
        <taxon>Spermatophyta</taxon>
        <taxon>Magnoliopsida</taxon>
        <taxon>Magnoliidae</taxon>
        <taxon>Laurales</taxon>
        <taxon>Lauraceae</taxon>
        <taxon>Cinnamomum</taxon>
    </lineage>
</organism>
<dbReference type="SUPFAM" id="SSF47473">
    <property type="entry name" value="EF-hand"/>
    <property type="match status" value="1"/>
</dbReference>
<dbReference type="InterPro" id="IPR011992">
    <property type="entry name" value="EF-hand-dom_pair"/>
</dbReference>
<dbReference type="EMBL" id="QPKB01000002">
    <property type="protein sequence ID" value="RWR77149.1"/>
    <property type="molecule type" value="Genomic_DNA"/>
</dbReference>
<feature type="domain" description="EF-hand" evidence="5">
    <location>
        <begin position="53"/>
        <end position="88"/>
    </location>
</feature>
<keyword evidence="2" id="KW-0677">Repeat</keyword>
<feature type="domain" description="EF-hand" evidence="5">
    <location>
        <begin position="95"/>
        <end position="130"/>
    </location>
</feature>
<dbReference type="InterPro" id="IPR018247">
    <property type="entry name" value="EF_Hand_1_Ca_BS"/>
</dbReference>
<evidence type="ECO:0000259" key="5">
    <source>
        <dbReference type="PROSITE" id="PS50222"/>
    </source>
</evidence>
<dbReference type="SMART" id="SM00054">
    <property type="entry name" value="EFh"/>
    <property type="match status" value="4"/>
</dbReference>
<keyword evidence="1" id="KW-0479">Metal-binding</keyword>
<evidence type="ECO:0000256" key="3">
    <source>
        <dbReference type="ARBA" id="ARBA00022837"/>
    </source>
</evidence>
<dbReference type="InterPro" id="IPR039647">
    <property type="entry name" value="EF_hand_pair_protein_CML-like"/>
</dbReference>
<dbReference type="PROSITE" id="PS00018">
    <property type="entry name" value="EF_HAND_1"/>
    <property type="match status" value="4"/>
</dbReference>
<dbReference type="CDD" id="cd00051">
    <property type="entry name" value="EFh"/>
    <property type="match status" value="2"/>
</dbReference>
<dbReference type="Pfam" id="PF13499">
    <property type="entry name" value="EF-hand_7"/>
    <property type="match status" value="2"/>
</dbReference>
<dbReference type="PROSITE" id="PS50222">
    <property type="entry name" value="EF_HAND_2"/>
    <property type="match status" value="4"/>
</dbReference>
<evidence type="ECO:0000313" key="7">
    <source>
        <dbReference type="Proteomes" id="UP000283530"/>
    </source>
</evidence>
<evidence type="ECO:0000256" key="1">
    <source>
        <dbReference type="ARBA" id="ARBA00022723"/>
    </source>
</evidence>
<accession>A0A443NF80</accession>
<dbReference type="OrthoDB" id="26525at2759"/>
<evidence type="ECO:0000256" key="4">
    <source>
        <dbReference type="SAM" id="MobiDB-lite"/>
    </source>
</evidence>
<evidence type="ECO:0000313" key="6">
    <source>
        <dbReference type="EMBL" id="RWR77149.1"/>
    </source>
</evidence>
<keyword evidence="3" id="KW-0106">Calcium</keyword>